<evidence type="ECO:0000313" key="3">
    <source>
        <dbReference type="EMBL" id="OHA89916.1"/>
    </source>
</evidence>
<dbReference type="AlphaFoldDB" id="A0A1G2SY00"/>
<evidence type="ECO:0000259" key="2">
    <source>
        <dbReference type="PROSITE" id="PS51688"/>
    </source>
</evidence>
<evidence type="ECO:0000256" key="1">
    <source>
        <dbReference type="SAM" id="MobiDB-lite"/>
    </source>
</evidence>
<dbReference type="EMBL" id="MHVG01000023">
    <property type="protein sequence ID" value="OHA89916.1"/>
    <property type="molecule type" value="Genomic_DNA"/>
</dbReference>
<gene>
    <name evidence="3" type="ORF">A2832_02160</name>
</gene>
<feature type="compositionally biased region" description="Pro residues" evidence="1">
    <location>
        <begin position="912"/>
        <end position="921"/>
    </location>
</feature>
<dbReference type="PROSITE" id="PS51688">
    <property type="entry name" value="ICA"/>
    <property type="match status" value="1"/>
</dbReference>
<protein>
    <recommendedName>
        <fullName evidence="2">Peptidase S74 domain-containing protein</fullName>
    </recommendedName>
</protein>
<accession>A0A1G2SY00</accession>
<proteinExistence type="predicted"/>
<dbReference type="InterPro" id="IPR030392">
    <property type="entry name" value="S74_ICA"/>
</dbReference>
<evidence type="ECO:0000313" key="4">
    <source>
        <dbReference type="Proteomes" id="UP000178538"/>
    </source>
</evidence>
<name>A0A1G2SY00_9BACT</name>
<dbReference type="STRING" id="1802737.A2832_02160"/>
<reference evidence="3 4" key="1">
    <citation type="journal article" date="2016" name="Nat. Commun.">
        <title>Thousands of microbial genomes shed light on interconnected biogeochemical processes in an aquifer system.</title>
        <authorList>
            <person name="Anantharaman K."/>
            <person name="Brown C.T."/>
            <person name="Hug L.A."/>
            <person name="Sharon I."/>
            <person name="Castelle C.J."/>
            <person name="Probst A.J."/>
            <person name="Thomas B.C."/>
            <person name="Singh A."/>
            <person name="Wilkins M.J."/>
            <person name="Karaoz U."/>
            <person name="Brodie E.L."/>
            <person name="Williams K.H."/>
            <person name="Hubbard S.S."/>
            <person name="Banfield J.F."/>
        </authorList>
    </citation>
    <scope>NUCLEOTIDE SEQUENCE [LARGE SCALE GENOMIC DNA]</scope>
</reference>
<dbReference type="Proteomes" id="UP000178538">
    <property type="component" value="Unassembled WGS sequence"/>
</dbReference>
<dbReference type="Gene3D" id="1.10.10.10">
    <property type="entry name" value="Winged helix-like DNA-binding domain superfamily/Winged helix DNA-binding domain"/>
    <property type="match status" value="1"/>
</dbReference>
<dbReference type="InterPro" id="IPR036388">
    <property type="entry name" value="WH-like_DNA-bd_sf"/>
</dbReference>
<feature type="domain" description="Peptidase S74" evidence="2">
    <location>
        <begin position="700"/>
        <end position="800"/>
    </location>
</feature>
<dbReference type="Pfam" id="PF13884">
    <property type="entry name" value="Peptidase_S74"/>
    <property type="match status" value="1"/>
</dbReference>
<sequence length="921" mass="94658">MLAEGAITTFDADTNNDQTGEAFRFTIHNGATEWMRITNGNVGIATSTPYAQFAVVSNGTSGTVIAADAISGYSGTLFDLKVASSTKFSVNQAGDLYLAGSTTLQNFTFVNATGTSATTTNFFATTASSTNLLSTSLNTGAITSGLINSQTISSVADFTGTLNVATGFKIGNAAASGKFLRGNGTNYIASTATLADTYGASELLYSNGANTVQGLTTAASSVLVTNSSSVPAWTTTLPAFTLGGAITGNSQSITGLNNLTGTTLEFTRSTTTNATTTNFFSTTASSTNLLFTTGNGGHFTSTGLGTFANLLLNGSTTLQNLTFVNATGTSATTTNLFSTTASSTNLFSAAANFGALTVQALTATRVPFAGAGGLFTDDSDLTFSTDTLSATKLLSSTSVSTPSLISTGAITMTPGAGTNFNLSLSTTGDFAVNTNQLYVDTSAGFVGIATTSPYAKFSVVGGTSGTVIGVDTITGYSGNILELKVASSTKFSVNQAGDLYLTGSTTLQNFTFVNATGTNATTTNFFSTTASSTNLFSSLLTVGGTGLVVDSSRNVGIGTTGPAQRLDVLAGQNAEETGYGTIARLGDTTAYNSSPLIGLSFRGKYNTAGDYASFGAIQVGKTNATDDNYSGFMSFWTRNNGAAPLERMRIDSTGNVGIGTTSPATLLEVGGSTANVTFDGYKSCTGFTSNGNGLLACTASDERLKQDILSLDNSNGLDAINALNPVSFYWNPGTERGTNQQFGLVAQQVRDVFPNLVVTSSPTALTPDGTLSVNYEGLISPIILAIQELYAEFLALKETVLAFADKIISKEIIVTNQICIGNTCVNEQQLQAMLANTGTVTVTENMEEESDTVDGGAASGESTASESEETATDTSVEETTTTEETVEEEASAEEVTPEPESESVSEPEPDSTPEPVTEPAP</sequence>
<organism evidence="3 4">
    <name type="scientific">Candidatus Zambryskibacteria bacterium RIFCSPHIGHO2_01_FULL_44_22b</name>
    <dbReference type="NCBI Taxonomy" id="1802737"/>
    <lineage>
        <taxon>Bacteria</taxon>
        <taxon>Candidatus Zambryskiibacteriota</taxon>
    </lineage>
</organism>
<feature type="compositionally biased region" description="Acidic residues" evidence="1">
    <location>
        <begin position="880"/>
        <end position="911"/>
    </location>
</feature>
<comment type="caution">
    <text evidence="3">The sequence shown here is derived from an EMBL/GenBank/DDBJ whole genome shotgun (WGS) entry which is preliminary data.</text>
</comment>
<feature type="region of interest" description="Disordered" evidence="1">
    <location>
        <begin position="845"/>
        <end position="921"/>
    </location>
</feature>